<sequence>MVGSNKSESLEGIPLPAENVAMQGLIQDPHHLPPPHDYEAAYHQLHADYLQYMHMQQDERVAQGVPGHPQAIVPVSIDPSSLSNVILTLLQEAQENHDGIFGHAPADPAVGPPQYFPGPEPLPYQGPQAFADAPPADGLRNLVGRYINSPGIRINTLRIEPGLAGHFEVWIVLDMANIL</sequence>
<evidence type="ECO:0000313" key="1">
    <source>
        <dbReference type="EMBL" id="KAH8989574.1"/>
    </source>
</evidence>
<evidence type="ECO:0000313" key="2">
    <source>
        <dbReference type="Proteomes" id="UP001201163"/>
    </source>
</evidence>
<dbReference type="EMBL" id="JAKELL010000036">
    <property type="protein sequence ID" value="KAH8989574.1"/>
    <property type="molecule type" value="Genomic_DNA"/>
</dbReference>
<protein>
    <submittedName>
        <fullName evidence="1">Uncharacterized protein</fullName>
    </submittedName>
</protein>
<dbReference type="Proteomes" id="UP001201163">
    <property type="component" value="Unassembled WGS sequence"/>
</dbReference>
<name>A0AAD4LER3_9AGAM</name>
<reference evidence="1" key="1">
    <citation type="submission" date="2022-01" db="EMBL/GenBank/DDBJ databases">
        <title>Comparative genomics reveals a dynamic genome evolution in the ectomycorrhizal milk-cap (Lactarius) mushrooms.</title>
        <authorList>
            <consortium name="DOE Joint Genome Institute"/>
            <person name="Lebreton A."/>
            <person name="Tang N."/>
            <person name="Kuo A."/>
            <person name="LaButti K."/>
            <person name="Drula E."/>
            <person name="Barry K."/>
            <person name="Clum A."/>
            <person name="Lipzen A."/>
            <person name="Mousain D."/>
            <person name="Ng V."/>
            <person name="Wang R."/>
            <person name="Wang X."/>
            <person name="Dai Y."/>
            <person name="Henrissat B."/>
            <person name="Grigoriev I.V."/>
            <person name="Guerin-Laguette A."/>
            <person name="Yu F."/>
            <person name="Martin F.M."/>
        </authorList>
    </citation>
    <scope>NUCLEOTIDE SEQUENCE</scope>
    <source>
        <strain evidence="1">QP</strain>
    </source>
</reference>
<keyword evidence="2" id="KW-1185">Reference proteome</keyword>
<accession>A0AAD4LER3</accession>
<comment type="caution">
    <text evidence="1">The sequence shown here is derived from an EMBL/GenBank/DDBJ whole genome shotgun (WGS) entry which is preliminary data.</text>
</comment>
<proteinExistence type="predicted"/>
<organism evidence="1 2">
    <name type="scientific">Lactarius akahatsu</name>
    <dbReference type="NCBI Taxonomy" id="416441"/>
    <lineage>
        <taxon>Eukaryota</taxon>
        <taxon>Fungi</taxon>
        <taxon>Dikarya</taxon>
        <taxon>Basidiomycota</taxon>
        <taxon>Agaricomycotina</taxon>
        <taxon>Agaricomycetes</taxon>
        <taxon>Russulales</taxon>
        <taxon>Russulaceae</taxon>
        <taxon>Lactarius</taxon>
    </lineage>
</organism>
<gene>
    <name evidence="1" type="ORF">EDB92DRAFT_1947307</name>
</gene>
<dbReference type="AlphaFoldDB" id="A0AAD4LER3"/>